<evidence type="ECO:0000313" key="4">
    <source>
        <dbReference type="Proteomes" id="UP000521872"/>
    </source>
</evidence>
<dbReference type="PIRSF" id="PIRSF038896">
    <property type="entry name" value="NAPE-PLD"/>
    <property type="match status" value="1"/>
</dbReference>
<evidence type="ECO:0000256" key="1">
    <source>
        <dbReference type="PIRSR" id="PIRSR038896-50"/>
    </source>
</evidence>
<comment type="caution">
    <text evidence="3">The sequence shown here is derived from an EMBL/GenBank/DDBJ whole genome shotgun (WGS) entry which is preliminary data.</text>
</comment>
<evidence type="ECO:0000313" key="3">
    <source>
        <dbReference type="EMBL" id="KAF4622331.1"/>
    </source>
</evidence>
<gene>
    <name evidence="3" type="ORF">D9613_009078</name>
</gene>
<keyword evidence="4" id="KW-1185">Reference proteome</keyword>
<dbReference type="InterPro" id="IPR036866">
    <property type="entry name" value="RibonucZ/Hydroxyglut_hydro"/>
</dbReference>
<accession>A0A8H4VTN1</accession>
<dbReference type="EMBL" id="JAACJL010000002">
    <property type="protein sequence ID" value="KAF4622331.1"/>
    <property type="molecule type" value="Genomic_DNA"/>
</dbReference>
<dbReference type="GO" id="GO:0005737">
    <property type="term" value="C:cytoplasm"/>
    <property type="evidence" value="ECO:0007669"/>
    <property type="project" value="TreeGrafter"/>
</dbReference>
<dbReference type="InterPro" id="IPR001279">
    <property type="entry name" value="Metallo-B-lactamas"/>
</dbReference>
<organism evidence="3 4">
    <name type="scientific">Agrocybe pediades</name>
    <dbReference type="NCBI Taxonomy" id="84607"/>
    <lineage>
        <taxon>Eukaryota</taxon>
        <taxon>Fungi</taxon>
        <taxon>Dikarya</taxon>
        <taxon>Basidiomycota</taxon>
        <taxon>Agaricomycotina</taxon>
        <taxon>Agaricomycetes</taxon>
        <taxon>Agaricomycetidae</taxon>
        <taxon>Agaricales</taxon>
        <taxon>Agaricineae</taxon>
        <taxon>Strophariaceae</taxon>
        <taxon>Agrocybe</taxon>
    </lineage>
</organism>
<dbReference type="Pfam" id="PF12706">
    <property type="entry name" value="Lactamase_B_2"/>
    <property type="match status" value="1"/>
</dbReference>
<dbReference type="GO" id="GO:0070291">
    <property type="term" value="P:N-acylethanolamine metabolic process"/>
    <property type="evidence" value="ECO:0007669"/>
    <property type="project" value="TreeGrafter"/>
</dbReference>
<sequence length="439" mass="48527">MLRYPAPFHCSARCLSSSSSRLLSRTMADSTKYSLKISSNASKHPEPVPAGTKPHHWANPAGSLFVNPWKSFRPHTMMEKLGLIRAAASTFPSPPKNVAELMPIHTPTWGKAAASSGSKDAAAAGETKADEEIKATWLGHACFLVELPSRMGGTHRGVRVLFDPVFSDRCSPSQYMGPKRFTPPPCKIEDIPEVDAVVISHNHYDHLDTHTIRTLLKRTSRTPHFFAPLGNASWFKSMGVPTSHTHTLDWWESKRLVIAVDDSNDEKKKSTVDITCTPGQHFTGRSLTDNFKTLWAGWVVEEVTETTAEAGARPPTKVYFGGDTGYRAVMDGEDEDEVPVCPAFESIGKVFGGFDLALIPIGAYLPRQFMSPIHCAPQDSVRLFKDLKARKALGMHWGTWILTAEDVTEPPRRLAEECKKIGIPDGDFTVCEIGETRRF</sequence>
<dbReference type="Gene3D" id="3.60.15.10">
    <property type="entry name" value="Ribonuclease Z/Hydroxyacylglutathione hydrolase-like"/>
    <property type="match status" value="1"/>
</dbReference>
<reference evidence="3 4" key="1">
    <citation type="submission" date="2019-12" db="EMBL/GenBank/DDBJ databases">
        <authorList>
            <person name="Floudas D."/>
            <person name="Bentzer J."/>
            <person name="Ahren D."/>
            <person name="Johansson T."/>
            <person name="Persson P."/>
            <person name="Tunlid A."/>
        </authorList>
    </citation>
    <scope>NUCLEOTIDE SEQUENCE [LARGE SCALE GENOMIC DNA]</scope>
    <source>
        <strain evidence="3 4">CBS 102.39</strain>
    </source>
</reference>
<dbReference type="InterPro" id="IPR024884">
    <property type="entry name" value="NAPE-PLD"/>
</dbReference>
<dbReference type="SUPFAM" id="SSF56281">
    <property type="entry name" value="Metallo-hydrolase/oxidoreductase"/>
    <property type="match status" value="1"/>
</dbReference>
<dbReference type="GO" id="GO:0070292">
    <property type="term" value="P:N-acylphosphatidylethanolamine metabolic process"/>
    <property type="evidence" value="ECO:0007669"/>
    <property type="project" value="TreeGrafter"/>
</dbReference>
<feature type="domain" description="Metallo-beta-lactamase" evidence="2">
    <location>
        <begin position="159"/>
        <end position="397"/>
    </location>
</feature>
<proteinExistence type="predicted"/>
<feature type="binding site" evidence="1">
    <location>
        <position position="374"/>
    </location>
    <ligand>
        <name>an N-acyl-1,2-diacyl-sn-glycero-3-phosphoethanolamine</name>
        <dbReference type="ChEBI" id="CHEBI:62537"/>
    </ligand>
</feature>
<dbReference type="PANTHER" id="PTHR15032:SF4">
    <property type="entry name" value="N-ACYL-PHOSPHATIDYLETHANOLAMINE-HYDROLYZING PHOSPHOLIPASE D"/>
    <property type="match status" value="1"/>
</dbReference>
<evidence type="ECO:0000259" key="2">
    <source>
        <dbReference type="Pfam" id="PF12706"/>
    </source>
</evidence>
<dbReference type="PANTHER" id="PTHR15032">
    <property type="entry name" value="N-ACYL-PHOSPHATIDYLETHANOLAMINE-HYDROLYZING PHOSPHOLIPASE D"/>
    <property type="match status" value="1"/>
</dbReference>
<dbReference type="AlphaFoldDB" id="A0A8H4VTN1"/>
<protein>
    <recommendedName>
        <fullName evidence="2">Metallo-beta-lactamase domain-containing protein</fullName>
    </recommendedName>
</protein>
<dbReference type="Proteomes" id="UP000521872">
    <property type="component" value="Unassembled WGS sequence"/>
</dbReference>
<feature type="binding site" evidence="1">
    <location>
        <position position="204"/>
    </location>
    <ligand>
        <name>an N-acyl-1,2-diacyl-sn-glycero-3-phosphoethanolamine</name>
        <dbReference type="ChEBI" id="CHEBI:62537"/>
    </ligand>
</feature>
<dbReference type="GO" id="GO:0070290">
    <property type="term" value="F:N-acylphosphatidylethanolamine-specific phospholipase D activity"/>
    <property type="evidence" value="ECO:0007669"/>
    <property type="project" value="InterPro"/>
</dbReference>
<dbReference type="GO" id="GO:0008270">
    <property type="term" value="F:zinc ion binding"/>
    <property type="evidence" value="ECO:0007669"/>
    <property type="project" value="InterPro"/>
</dbReference>
<name>A0A8H4VTN1_9AGAR</name>